<dbReference type="SUPFAM" id="SSF56601">
    <property type="entry name" value="beta-lactamase/transpeptidase-like"/>
    <property type="match status" value="1"/>
</dbReference>
<feature type="domain" description="Beta-lactamase-related" evidence="1">
    <location>
        <begin position="24"/>
        <end position="368"/>
    </location>
</feature>
<dbReference type="AlphaFoldDB" id="A0A318S814"/>
<dbReference type="EMBL" id="QJSX01000007">
    <property type="protein sequence ID" value="PYE53878.1"/>
    <property type="molecule type" value="Genomic_DNA"/>
</dbReference>
<evidence type="ECO:0000313" key="3">
    <source>
        <dbReference type="Proteomes" id="UP000248326"/>
    </source>
</evidence>
<dbReference type="OrthoDB" id="9773047at2"/>
<evidence type="ECO:0000313" key="2">
    <source>
        <dbReference type="EMBL" id="PYE53878.1"/>
    </source>
</evidence>
<dbReference type="InterPro" id="IPR050789">
    <property type="entry name" value="Diverse_Enzym_Activities"/>
</dbReference>
<sequence>MTIYVQPDYARDVPADDFRANVLTRRIEEALARQHLPGLTVAVVGPEGPVYAHAFGRASVRTGRLMTTRTVIPWFSLTKLVTATATVRLAERGRLDLDAPVTDLLPELGRITTAPMTARHLLSHTSGLPNPLPLRWVHVEGDSTFDEDAFVQAVFKRVRRVVRQPGTFVRYSNIGYLALGCLIARASGQPFETYVQQEILSPLNMHDTAFHASRHAPRATGHHRLPRALTPIMRAIFPPGVIAGHVGGYLDFAPFQVNGAAYGGLSGSVTDASRFARMHLAGGVLDGARILSREATLEMRHLRAKGAKLNVGLGWFHASDSSSGDSSFVEHLGGGAGFWTLMRLYRDVEIAVVLMGNATRFDHDRIARLAHDVFGR</sequence>
<protein>
    <submittedName>
        <fullName evidence="2">CubicO group peptidase (Beta-lactamase class C family)</fullName>
    </submittedName>
</protein>
<keyword evidence="3" id="KW-1185">Reference proteome</keyword>
<reference evidence="2 3" key="1">
    <citation type="submission" date="2018-06" db="EMBL/GenBank/DDBJ databases">
        <title>Genomic Encyclopedia of Type Strains, Phase IV (KMG-IV): sequencing the most valuable type-strain genomes for metagenomic binning, comparative biology and taxonomic classification.</title>
        <authorList>
            <person name="Goeker M."/>
        </authorList>
    </citation>
    <scope>NUCLEOTIDE SEQUENCE [LARGE SCALE GENOMIC DNA]</scope>
    <source>
        <strain evidence="2 3">DSM 18048</strain>
    </source>
</reference>
<dbReference type="Gene3D" id="3.40.710.10">
    <property type="entry name" value="DD-peptidase/beta-lactamase superfamily"/>
    <property type="match status" value="1"/>
</dbReference>
<proteinExistence type="predicted"/>
<dbReference type="PANTHER" id="PTHR43283">
    <property type="entry name" value="BETA-LACTAMASE-RELATED"/>
    <property type="match status" value="1"/>
</dbReference>
<dbReference type="Pfam" id="PF00144">
    <property type="entry name" value="Beta-lactamase"/>
    <property type="match status" value="1"/>
</dbReference>
<comment type="caution">
    <text evidence="2">The sequence shown here is derived from an EMBL/GenBank/DDBJ whole genome shotgun (WGS) entry which is preliminary data.</text>
</comment>
<name>A0A318S814_9DEIO</name>
<dbReference type="InterPro" id="IPR001466">
    <property type="entry name" value="Beta-lactam-related"/>
</dbReference>
<accession>A0A318S814</accession>
<dbReference type="RefSeq" id="WP_110886784.1">
    <property type="nucleotide sequence ID" value="NZ_QJSX01000007.1"/>
</dbReference>
<evidence type="ECO:0000259" key="1">
    <source>
        <dbReference type="Pfam" id="PF00144"/>
    </source>
</evidence>
<organism evidence="2 3">
    <name type="scientific">Deinococcus yavapaiensis KR-236</name>
    <dbReference type="NCBI Taxonomy" id="694435"/>
    <lineage>
        <taxon>Bacteria</taxon>
        <taxon>Thermotogati</taxon>
        <taxon>Deinococcota</taxon>
        <taxon>Deinococci</taxon>
        <taxon>Deinococcales</taxon>
        <taxon>Deinococcaceae</taxon>
        <taxon>Deinococcus</taxon>
    </lineage>
</organism>
<dbReference type="Proteomes" id="UP000248326">
    <property type="component" value="Unassembled WGS sequence"/>
</dbReference>
<gene>
    <name evidence="2" type="ORF">DES52_107136</name>
</gene>
<dbReference type="InterPro" id="IPR012338">
    <property type="entry name" value="Beta-lactam/transpept-like"/>
</dbReference>